<protein>
    <submittedName>
        <fullName evidence="2">FHA domain-containing protein</fullName>
    </submittedName>
</protein>
<accession>A0ABS8DF86</accession>
<sequence>MEDIFQGWQDKKNKYIPPVRQKGFSQDVLVREYIPPLNVEPEPESAEEKIIHKKSEDETYDGGEPTVLIEPAMRIHAFLKRAKTGSMEEITKKQWIIGKSAEADYVIKDNPTVSRNHAKIQFKEDGYWLTDLRSSNHTYVDGEQILEPVRLINGMKFRLSEDEEFEFTIRMGR</sequence>
<dbReference type="PANTHER" id="PTHR23308">
    <property type="entry name" value="NUCLEAR INHIBITOR OF PROTEIN PHOSPHATASE-1"/>
    <property type="match status" value="1"/>
</dbReference>
<evidence type="ECO:0000313" key="2">
    <source>
        <dbReference type="EMBL" id="MCB7387063.1"/>
    </source>
</evidence>
<dbReference type="InterPro" id="IPR008984">
    <property type="entry name" value="SMAD_FHA_dom_sf"/>
</dbReference>
<dbReference type="CDD" id="cd00060">
    <property type="entry name" value="FHA"/>
    <property type="match status" value="1"/>
</dbReference>
<evidence type="ECO:0000259" key="1">
    <source>
        <dbReference type="PROSITE" id="PS50006"/>
    </source>
</evidence>
<dbReference type="Proteomes" id="UP001299546">
    <property type="component" value="Unassembled WGS sequence"/>
</dbReference>
<dbReference type="Pfam" id="PF00498">
    <property type="entry name" value="FHA"/>
    <property type="match status" value="1"/>
</dbReference>
<dbReference type="EMBL" id="JAJCIS010000003">
    <property type="protein sequence ID" value="MCB7387063.1"/>
    <property type="molecule type" value="Genomic_DNA"/>
</dbReference>
<dbReference type="SUPFAM" id="SSF49879">
    <property type="entry name" value="SMAD/FHA domain"/>
    <property type="match status" value="1"/>
</dbReference>
<organism evidence="2 3">
    <name type="scientific">Bariatricus massiliensis</name>
    <dbReference type="NCBI Taxonomy" id="1745713"/>
    <lineage>
        <taxon>Bacteria</taxon>
        <taxon>Bacillati</taxon>
        <taxon>Bacillota</taxon>
        <taxon>Clostridia</taxon>
        <taxon>Lachnospirales</taxon>
        <taxon>Lachnospiraceae</taxon>
        <taxon>Bariatricus</taxon>
    </lineage>
</organism>
<dbReference type="SMART" id="SM00240">
    <property type="entry name" value="FHA"/>
    <property type="match status" value="1"/>
</dbReference>
<gene>
    <name evidence="2" type="ORF">LIZ65_07150</name>
</gene>
<keyword evidence="3" id="KW-1185">Reference proteome</keyword>
<reference evidence="2 3" key="1">
    <citation type="submission" date="2021-10" db="EMBL/GenBank/DDBJ databases">
        <title>Collection of gut derived symbiotic bacterial strains cultured from healthy donors.</title>
        <authorList>
            <person name="Lin H."/>
            <person name="Littmann E."/>
            <person name="Kohout C."/>
            <person name="Pamer E.G."/>
        </authorList>
    </citation>
    <scope>NUCLEOTIDE SEQUENCE [LARGE SCALE GENOMIC DNA]</scope>
    <source>
        <strain evidence="2 3">DFI.1.165</strain>
    </source>
</reference>
<name>A0ABS8DF86_9FIRM</name>
<comment type="caution">
    <text evidence="2">The sequence shown here is derived from an EMBL/GenBank/DDBJ whole genome shotgun (WGS) entry which is preliminary data.</text>
</comment>
<dbReference type="PROSITE" id="PS50006">
    <property type="entry name" value="FHA_DOMAIN"/>
    <property type="match status" value="1"/>
</dbReference>
<dbReference type="Gene3D" id="2.60.200.20">
    <property type="match status" value="1"/>
</dbReference>
<evidence type="ECO:0000313" key="3">
    <source>
        <dbReference type="Proteomes" id="UP001299546"/>
    </source>
</evidence>
<dbReference type="RefSeq" id="WP_066733639.1">
    <property type="nucleotide sequence ID" value="NZ_JAJCIQ010000003.1"/>
</dbReference>
<dbReference type="InterPro" id="IPR050923">
    <property type="entry name" value="Cell_Proc_Reg/RNA_Proc"/>
</dbReference>
<proteinExistence type="predicted"/>
<feature type="domain" description="FHA" evidence="1">
    <location>
        <begin position="95"/>
        <end position="145"/>
    </location>
</feature>
<dbReference type="InterPro" id="IPR000253">
    <property type="entry name" value="FHA_dom"/>
</dbReference>